<proteinExistence type="predicted"/>
<dbReference type="Proteomes" id="UP000737018">
    <property type="component" value="Unassembled WGS sequence"/>
</dbReference>
<keyword evidence="2" id="KW-1185">Reference proteome</keyword>
<reference evidence="1" key="1">
    <citation type="submission" date="2020-03" db="EMBL/GenBank/DDBJ databases">
        <title>Castanea mollissima Vanexum genome sequencing.</title>
        <authorList>
            <person name="Staton M."/>
        </authorList>
    </citation>
    <scope>NUCLEOTIDE SEQUENCE</scope>
    <source>
        <tissue evidence="1">Leaf</tissue>
    </source>
</reference>
<organism evidence="1 2">
    <name type="scientific">Castanea mollissima</name>
    <name type="common">Chinese chestnut</name>
    <dbReference type="NCBI Taxonomy" id="60419"/>
    <lineage>
        <taxon>Eukaryota</taxon>
        <taxon>Viridiplantae</taxon>
        <taxon>Streptophyta</taxon>
        <taxon>Embryophyta</taxon>
        <taxon>Tracheophyta</taxon>
        <taxon>Spermatophyta</taxon>
        <taxon>Magnoliopsida</taxon>
        <taxon>eudicotyledons</taxon>
        <taxon>Gunneridae</taxon>
        <taxon>Pentapetalae</taxon>
        <taxon>rosids</taxon>
        <taxon>fabids</taxon>
        <taxon>Fagales</taxon>
        <taxon>Fagaceae</taxon>
        <taxon>Castanea</taxon>
    </lineage>
</organism>
<gene>
    <name evidence="1" type="ORF">CMV_021916</name>
</gene>
<dbReference type="AlphaFoldDB" id="A0A8J4QX97"/>
<comment type="caution">
    <text evidence="1">The sequence shown here is derived from an EMBL/GenBank/DDBJ whole genome shotgun (WGS) entry which is preliminary data.</text>
</comment>
<sequence length="71" mass="7779">MPSPTQPQYQTILYCQGSTLEVEILPPELLLGLGFVKRGETEQRAVSTSLQPPLDSGITMVLLILFCNKSS</sequence>
<evidence type="ECO:0000313" key="1">
    <source>
        <dbReference type="EMBL" id="KAF3952546.1"/>
    </source>
</evidence>
<dbReference type="EMBL" id="JRKL02004463">
    <property type="protein sequence ID" value="KAF3952546.1"/>
    <property type="molecule type" value="Genomic_DNA"/>
</dbReference>
<name>A0A8J4QX97_9ROSI</name>
<protein>
    <submittedName>
        <fullName evidence="1">Uncharacterized protein</fullName>
    </submittedName>
</protein>
<dbReference type="OrthoDB" id="10453107at2759"/>
<accession>A0A8J4QX97</accession>
<evidence type="ECO:0000313" key="2">
    <source>
        <dbReference type="Proteomes" id="UP000737018"/>
    </source>
</evidence>